<dbReference type="EMBL" id="MG373767">
    <property type="protein sequence ID" value="AVH79486.1"/>
    <property type="molecule type" value="Genomic_DNA"/>
</dbReference>
<dbReference type="AlphaFoldDB" id="A0A2P0ZGB2"/>
<sequence length="73" mass="8263">MPLPSVAFFFQIGISCVYPSLRQRLRRTGTLFSCKDALRGHDISCQRSLSFDCVEIEFRLRSTAAKSRSTTVC</sequence>
<proteinExistence type="predicted"/>
<accession>A0A2P0ZGB2</accession>
<protein>
    <submittedName>
        <fullName evidence="1">Uncharacterized protein</fullName>
    </submittedName>
</protein>
<organism evidence="1">
    <name type="scientific">[Tolypothrix] sp. PCC 7415</name>
    <dbReference type="NCBI Taxonomy" id="373957"/>
    <lineage>
        <taxon>Bacteria</taxon>
        <taxon>Bacillati</taxon>
        <taxon>Cyanobacteriota</taxon>
        <taxon>Cyanophyceae</taxon>
        <taxon>Nostocales</taxon>
        <taxon>Fortieaceae</taxon>
        <taxon>Roholtiella</taxon>
    </lineage>
</organism>
<reference evidence="1" key="1">
    <citation type="journal article" date="2018" name="Science">
        <title>Natural noncanonical protein splicing yields products with diverse ?-amino acid residues.</title>
        <authorList>
            <person name="Morinaka B.I."/>
            <person name="Lakis E."/>
            <person name="Verest M."/>
            <person name="Helf M.J."/>
            <person name="Scalvenzi T."/>
            <person name="Vagstad A.L."/>
            <person name="Sims J."/>
            <person name="Sunagawa S."/>
            <person name="Gugger M."/>
            <person name="Piel J."/>
        </authorList>
    </citation>
    <scope>NUCLEOTIDE SEQUENCE</scope>
    <source>
        <strain evidence="1">PCC 7415</strain>
    </source>
</reference>
<name>A0A2P0ZGB2_9CYAN</name>
<evidence type="ECO:0000313" key="1">
    <source>
        <dbReference type="EMBL" id="AVH79486.1"/>
    </source>
</evidence>